<accession>A0A1I4D9Z2</accession>
<dbReference type="STRING" id="1612308.SAMN05444581_1494"/>
<dbReference type="InterPro" id="IPR025948">
    <property type="entry name" value="HTH-like_dom"/>
</dbReference>
<proteinExistence type="predicted"/>
<dbReference type="Pfam" id="PF13276">
    <property type="entry name" value="HTH_21"/>
    <property type="match status" value="1"/>
</dbReference>
<dbReference type="EMBL" id="FOSN01000049">
    <property type="protein sequence ID" value="SFK90428.1"/>
    <property type="molecule type" value="Genomic_DNA"/>
</dbReference>
<evidence type="ECO:0000313" key="2">
    <source>
        <dbReference type="EMBL" id="SFK90428.1"/>
    </source>
</evidence>
<evidence type="ECO:0000259" key="1">
    <source>
        <dbReference type="Pfam" id="PF13276"/>
    </source>
</evidence>
<protein>
    <submittedName>
        <fullName evidence="2">HTH-like domain-containing protein</fullName>
    </submittedName>
</protein>
<feature type="domain" description="HTH-like" evidence="1">
    <location>
        <begin position="5"/>
        <end position="60"/>
    </location>
</feature>
<evidence type="ECO:0000313" key="3">
    <source>
        <dbReference type="Proteomes" id="UP000198755"/>
    </source>
</evidence>
<reference evidence="2 3" key="1">
    <citation type="submission" date="2016-10" db="EMBL/GenBank/DDBJ databases">
        <authorList>
            <person name="de Groot N.N."/>
        </authorList>
    </citation>
    <scope>NUCLEOTIDE SEQUENCE [LARGE SCALE GENOMIC DNA]</scope>
    <source>
        <strain evidence="2 3">NE2</strain>
    </source>
</reference>
<keyword evidence="3" id="KW-1185">Reference proteome</keyword>
<organism evidence="2 3">
    <name type="scientific">Methylocapsa palsarum</name>
    <dbReference type="NCBI Taxonomy" id="1612308"/>
    <lineage>
        <taxon>Bacteria</taxon>
        <taxon>Pseudomonadati</taxon>
        <taxon>Pseudomonadota</taxon>
        <taxon>Alphaproteobacteria</taxon>
        <taxon>Hyphomicrobiales</taxon>
        <taxon>Beijerinckiaceae</taxon>
        <taxon>Methylocapsa</taxon>
    </lineage>
</organism>
<dbReference type="Proteomes" id="UP000198755">
    <property type="component" value="Unassembled WGS sequence"/>
</dbReference>
<gene>
    <name evidence="2" type="ORF">SAMN05444581_1494</name>
</gene>
<name>A0A1I4D9Z2_9HYPH</name>
<sequence length="113" mass="12995">MKAGDDALLPLIRGFVDERPTYGYRRIAALVNRKRAQQGLPPANRKRVHRIMQRQGLLLERHTARRQGRAHDGKIMVMRSNLRWCSDGLEFSCWNGDVVRMAFIIDALGEPVK</sequence>
<dbReference type="AlphaFoldDB" id="A0A1I4D9Z2"/>